<accession>A0A251UP61</accession>
<dbReference type="Proteomes" id="UP000215914">
    <property type="component" value="Chromosome 5"/>
</dbReference>
<gene>
    <name evidence="1" type="ORF">HannXRQ_Chr05g0144021</name>
</gene>
<organism evidence="1 2">
    <name type="scientific">Helianthus annuus</name>
    <name type="common">Common sunflower</name>
    <dbReference type="NCBI Taxonomy" id="4232"/>
    <lineage>
        <taxon>Eukaryota</taxon>
        <taxon>Viridiplantae</taxon>
        <taxon>Streptophyta</taxon>
        <taxon>Embryophyta</taxon>
        <taxon>Tracheophyta</taxon>
        <taxon>Spermatophyta</taxon>
        <taxon>Magnoliopsida</taxon>
        <taxon>eudicotyledons</taxon>
        <taxon>Gunneridae</taxon>
        <taxon>Pentapetalae</taxon>
        <taxon>asterids</taxon>
        <taxon>campanulids</taxon>
        <taxon>Asterales</taxon>
        <taxon>Asteraceae</taxon>
        <taxon>Asteroideae</taxon>
        <taxon>Heliantheae alliance</taxon>
        <taxon>Heliantheae</taxon>
        <taxon>Helianthus</taxon>
    </lineage>
</organism>
<evidence type="ECO:0000313" key="2">
    <source>
        <dbReference type="Proteomes" id="UP000215914"/>
    </source>
</evidence>
<dbReference type="EMBL" id="CM007894">
    <property type="protein sequence ID" value="OTG25105.1"/>
    <property type="molecule type" value="Genomic_DNA"/>
</dbReference>
<dbReference type="InParanoid" id="A0A251UP61"/>
<dbReference type="AlphaFoldDB" id="A0A251UP61"/>
<keyword evidence="2" id="KW-1185">Reference proteome</keyword>
<reference evidence="2" key="1">
    <citation type="journal article" date="2017" name="Nature">
        <title>The sunflower genome provides insights into oil metabolism, flowering and Asterid evolution.</title>
        <authorList>
            <person name="Badouin H."/>
            <person name="Gouzy J."/>
            <person name="Grassa C.J."/>
            <person name="Murat F."/>
            <person name="Staton S.E."/>
            <person name="Cottret L."/>
            <person name="Lelandais-Briere C."/>
            <person name="Owens G.L."/>
            <person name="Carrere S."/>
            <person name="Mayjonade B."/>
            <person name="Legrand L."/>
            <person name="Gill N."/>
            <person name="Kane N.C."/>
            <person name="Bowers J.E."/>
            <person name="Hubner S."/>
            <person name="Bellec A."/>
            <person name="Berard A."/>
            <person name="Berges H."/>
            <person name="Blanchet N."/>
            <person name="Boniface M.C."/>
            <person name="Brunel D."/>
            <person name="Catrice O."/>
            <person name="Chaidir N."/>
            <person name="Claudel C."/>
            <person name="Donnadieu C."/>
            <person name="Faraut T."/>
            <person name="Fievet G."/>
            <person name="Helmstetter N."/>
            <person name="King M."/>
            <person name="Knapp S.J."/>
            <person name="Lai Z."/>
            <person name="Le Paslier M.C."/>
            <person name="Lippi Y."/>
            <person name="Lorenzon L."/>
            <person name="Mandel J.R."/>
            <person name="Marage G."/>
            <person name="Marchand G."/>
            <person name="Marquand E."/>
            <person name="Bret-Mestries E."/>
            <person name="Morien E."/>
            <person name="Nambeesan S."/>
            <person name="Nguyen T."/>
            <person name="Pegot-Espagnet P."/>
            <person name="Pouilly N."/>
            <person name="Raftis F."/>
            <person name="Sallet E."/>
            <person name="Schiex T."/>
            <person name="Thomas J."/>
            <person name="Vandecasteele C."/>
            <person name="Vares D."/>
            <person name="Vear F."/>
            <person name="Vautrin S."/>
            <person name="Crespi M."/>
            <person name="Mangin B."/>
            <person name="Burke J.M."/>
            <person name="Salse J."/>
            <person name="Munos S."/>
            <person name="Vincourt P."/>
            <person name="Rieseberg L.H."/>
            <person name="Langlade N.B."/>
        </authorList>
    </citation>
    <scope>NUCLEOTIDE SEQUENCE [LARGE SCALE GENOMIC DNA]</scope>
    <source>
        <strain evidence="2">cv. SF193</strain>
    </source>
</reference>
<name>A0A251UP61_HELAN</name>
<proteinExistence type="predicted"/>
<evidence type="ECO:0000313" key="1">
    <source>
        <dbReference type="EMBL" id="OTG25105.1"/>
    </source>
</evidence>
<protein>
    <submittedName>
        <fullName evidence="1">Uncharacterized protein</fullName>
    </submittedName>
</protein>
<sequence length="50" mass="6004">MLVIAPSSTFYFFKFCLKKRSYDIFKPEHVPTNGYELKDLRFIRHGDPSY</sequence>